<dbReference type="InterPro" id="IPR011006">
    <property type="entry name" value="CheY-like_superfamily"/>
</dbReference>
<evidence type="ECO:0000259" key="6">
    <source>
        <dbReference type="PROSITE" id="PS50043"/>
    </source>
</evidence>
<dbReference type="PANTHER" id="PTHR43214">
    <property type="entry name" value="TWO-COMPONENT RESPONSE REGULATOR"/>
    <property type="match status" value="1"/>
</dbReference>
<dbReference type="SUPFAM" id="SSF46894">
    <property type="entry name" value="C-terminal effector domain of the bipartite response regulators"/>
    <property type="match status" value="1"/>
</dbReference>
<evidence type="ECO:0000313" key="8">
    <source>
        <dbReference type="EMBL" id="MBT0769828.1"/>
    </source>
</evidence>
<proteinExistence type="predicted"/>
<name>A0ABS5TID5_9ACTN</name>
<organism evidence="8 9">
    <name type="scientific">Kineosporia corallincola</name>
    <dbReference type="NCBI Taxonomy" id="2835133"/>
    <lineage>
        <taxon>Bacteria</taxon>
        <taxon>Bacillati</taxon>
        <taxon>Actinomycetota</taxon>
        <taxon>Actinomycetes</taxon>
        <taxon>Kineosporiales</taxon>
        <taxon>Kineosporiaceae</taxon>
        <taxon>Kineosporia</taxon>
    </lineage>
</organism>
<evidence type="ECO:0000259" key="7">
    <source>
        <dbReference type="PROSITE" id="PS50110"/>
    </source>
</evidence>
<keyword evidence="1 5" id="KW-0597">Phosphoprotein</keyword>
<gene>
    <name evidence="8" type="ORF">KIH74_12900</name>
</gene>
<dbReference type="Pfam" id="PF00196">
    <property type="entry name" value="GerE"/>
    <property type="match status" value="1"/>
</dbReference>
<dbReference type="Proteomes" id="UP001197247">
    <property type="component" value="Unassembled WGS sequence"/>
</dbReference>
<feature type="domain" description="HTH luxR-type" evidence="6">
    <location>
        <begin position="140"/>
        <end position="203"/>
    </location>
</feature>
<evidence type="ECO:0000256" key="2">
    <source>
        <dbReference type="ARBA" id="ARBA00023015"/>
    </source>
</evidence>
<evidence type="ECO:0000313" key="9">
    <source>
        <dbReference type="Proteomes" id="UP001197247"/>
    </source>
</evidence>
<keyword evidence="2" id="KW-0805">Transcription regulation</keyword>
<dbReference type="InterPro" id="IPR000792">
    <property type="entry name" value="Tscrpt_reg_LuxR_C"/>
</dbReference>
<evidence type="ECO:0000256" key="3">
    <source>
        <dbReference type="ARBA" id="ARBA00023125"/>
    </source>
</evidence>
<dbReference type="EMBL" id="JAHBAY010000005">
    <property type="protein sequence ID" value="MBT0769828.1"/>
    <property type="molecule type" value="Genomic_DNA"/>
</dbReference>
<evidence type="ECO:0000256" key="1">
    <source>
        <dbReference type="ARBA" id="ARBA00022553"/>
    </source>
</evidence>
<dbReference type="SMART" id="SM00448">
    <property type="entry name" value="REC"/>
    <property type="match status" value="1"/>
</dbReference>
<keyword evidence="9" id="KW-1185">Reference proteome</keyword>
<keyword evidence="4" id="KW-0804">Transcription</keyword>
<dbReference type="PROSITE" id="PS50043">
    <property type="entry name" value="HTH_LUXR_2"/>
    <property type="match status" value="1"/>
</dbReference>
<sequence>MAEDGALFREGLVLLLEATGHVVVGAVDDGDKLFPLLESAPVDVAVLDIRMPPHPDGGLTTARKLRARYPRTGLLLLSHYGEAHYLMEILRIGTEAVGYRLKDRISSAVALRDTVRRVADGEIVIEPVVAGQLVGSPAGQSDALGSLTEREAEVLRLMAEGRSNSGIARELFLSAKAVEKNVAAIFTKLGLPNDATSHHRRVLAVLTYLRTRRDQ</sequence>
<dbReference type="InterPro" id="IPR039420">
    <property type="entry name" value="WalR-like"/>
</dbReference>
<dbReference type="SUPFAM" id="SSF52172">
    <property type="entry name" value="CheY-like"/>
    <property type="match status" value="1"/>
</dbReference>
<dbReference type="Gene3D" id="3.40.50.2300">
    <property type="match status" value="1"/>
</dbReference>
<reference evidence="8 9" key="1">
    <citation type="submission" date="2021-05" db="EMBL/GenBank/DDBJ databases">
        <title>Kineosporia and Streptomyces sp. nov. two new marine actinobacteria isolated from Coral.</title>
        <authorList>
            <person name="Buangrab K."/>
            <person name="Sutthacheep M."/>
            <person name="Yeemin T."/>
            <person name="Harunari E."/>
            <person name="Igarashi Y."/>
            <person name="Kanchanasin P."/>
            <person name="Tanasupawat S."/>
            <person name="Phongsopitanun W."/>
        </authorList>
    </citation>
    <scope>NUCLEOTIDE SEQUENCE [LARGE SCALE GENOMIC DNA]</scope>
    <source>
        <strain evidence="8 9">J2-2</strain>
    </source>
</reference>
<dbReference type="PRINTS" id="PR00038">
    <property type="entry name" value="HTHLUXR"/>
</dbReference>
<evidence type="ECO:0000256" key="5">
    <source>
        <dbReference type="PROSITE-ProRule" id="PRU00169"/>
    </source>
</evidence>
<dbReference type="InterPro" id="IPR001789">
    <property type="entry name" value="Sig_transdc_resp-reg_receiver"/>
</dbReference>
<comment type="caution">
    <text evidence="8">The sequence shown here is derived from an EMBL/GenBank/DDBJ whole genome shotgun (WGS) entry which is preliminary data.</text>
</comment>
<dbReference type="Pfam" id="PF00072">
    <property type="entry name" value="Response_reg"/>
    <property type="match status" value="1"/>
</dbReference>
<dbReference type="InterPro" id="IPR058245">
    <property type="entry name" value="NreC/VraR/RcsB-like_REC"/>
</dbReference>
<dbReference type="InterPro" id="IPR016032">
    <property type="entry name" value="Sig_transdc_resp-reg_C-effctor"/>
</dbReference>
<evidence type="ECO:0000256" key="4">
    <source>
        <dbReference type="ARBA" id="ARBA00023163"/>
    </source>
</evidence>
<dbReference type="PANTHER" id="PTHR43214:SF24">
    <property type="entry name" value="TRANSCRIPTIONAL REGULATORY PROTEIN NARL-RELATED"/>
    <property type="match status" value="1"/>
</dbReference>
<accession>A0ABS5TID5</accession>
<dbReference type="CDD" id="cd17535">
    <property type="entry name" value="REC_NarL-like"/>
    <property type="match status" value="1"/>
</dbReference>
<dbReference type="CDD" id="cd06170">
    <property type="entry name" value="LuxR_C_like"/>
    <property type="match status" value="1"/>
</dbReference>
<dbReference type="PROSITE" id="PS50110">
    <property type="entry name" value="RESPONSE_REGULATORY"/>
    <property type="match status" value="1"/>
</dbReference>
<keyword evidence="3" id="KW-0238">DNA-binding</keyword>
<dbReference type="SMART" id="SM00421">
    <property type="entry name" value="HTH_LUXR"/>
    <property type="match status" value="1"/>
</dbReference>
<feature type="modified residue" description="4-aspartylphosphate" evidence="5">
    <location>
        <position position="48"/>
    </location>
</feature>
<feature type="domain" description="Response regulatory" evidence="7">
    <location>
        <begin position="1"/>
        <end position="117"/>
    </location>
</feature>
<protein>
    <submittedName>
        <fullName evidence="8">Response regulator transcription factor</fullName>
    </submittedName>
</protein>